<comment type="caution">
    <text evidence="1">The sequence shown here is derived from an EMBL/GenBank/DDBJ whole genome shotgun (WGS) entry which is preliminary data.</text>
</comment>
<accession>A0ACB0KAF1</accession>
<proteinExistence type="predicted"/>
<dbReference type="EMBL" id="CASHSV030000206">
    <property type="protein sequence ID" value="CAJ2654247.1"/>
    <property type="molecule type" value="Genomic_DNA"/>
</dbReference>
<reference evidence="1" key="1">
    <citation type="submission" date="2023-10" db="EMBL/GenBank/DDBJ databases">
        <authorList>
            <person name="Rodriguez Cubillos JULIANA M."/>
            <person name="De Vega J."/>
        </authorList>
    </citation>
    <scope>NUCLEOTIDE SEQUENCE</scope>
</reference>
<name>A0ACB0KAF1_TRIPR</name>
<sequence length="80" mass="8930">METSRNYSLTIAFLLAFLIIASDMHMVSQARKMTDELDSPRCNKDADCHDSYCLPPLVEVCVAGVCMCIHFRSTSTSKIP</sequence>
<dbReference type="Proteomes" id="UP001177021">
    <property type="component" value="Unassembled WGS sequence"/>
</dbReference>
<protein>
    <submittedName>
        <fullName evidence="1">Uncharacterized protein</fullName>
    </submittedName>
</protein>
<evidence type="ECO:0000313" key="1">
    <source>
        <dbReference type="EMBL" id="CAJ2654247.1"/>
    </source>
</evidence>
<keyword evidence="2" id="KW-1185">Reference proteome</keyword>
<organism evidence="1 2">
    <name type="scientific">Trifolium pratense</name>
    <name type="common">Red clover</name>
    <dbReference type="NCBI Taxonomy" id="57577"/>
    <lineage>
        <taxon>Eukaryota</taxon>
        <taxon>Viridiplantae</taxon>
        <taxon>Streptophyta</taxon>
        <taxon>Embryophyta</taxon>
        <taxon>Tracheophyta</taxon>
        <taxon>Spermatophyta</taxon>
        <taxon>Magnoliopsida</taxon>
        <taxon>eudicotyledons</taxon>
        <taxon>Gunneridae</taxon>
        <taxon>Pentapetalae</taxon>
        <taxon>rosids</taxon>
        <taxon>fabids</taxon>
        <taxon>Fabales</taxon>
        <taxon>Fabaceae</taxon>
        <taxon>Papilionoideae</taxon>
        <taxon>50 kb inversion clade</taxon>
        <taxon>NPAAA clade</taxon>
        <taxon>Hologalegina</taxon>
        <taxon>IRL clade</taxon>
        <taxon>Trifolieae</taxon>
        <taxon>Trifolium</taxon>
    </lineage>
</organism>
<evidence type="ECO:0000313" key="2">
    <source>
        <dbReference type="Proteomes" id="UP001177021"/>
    </source>
</evidence>
<gene>
    <name evidence="1" type="ORF">MILVUS5_LOCUS21432</name>
</gene>